<keyword evidence="1" id="KW-0472">Membrane</keyword>
<sequence>MYLIDSERERIESSLGFERVDRLRTSLECERLRGITWTFVCSASWKAGELSVIESAELLLPVNCYLFALLICASAAFFLLPALRGFSRIK</sequence>
<gene>
    <name evidence="2" type="ORF">AVEN_101231_1</name>
</gene>
<keyword evidence="3" id="KW-1185">Reference proteome</keyword>
<keyword evidence="1" id="KW-0812">Transmembrane</keyword>
<feature type="transmembrane region" description="Helical" evidence="1">
    <location>
        <begin position="65"/>
        <end position="83"/>
    </location>
</feature>
<organism evidence="2 3">
    <name type="scientific">Araneus ventricosus</name>
    <name type="common">Orbweaver spider</name>
    <name type="synonym">Epeira ventricosa</name>
    <dbReference type="NCBI Taxonomy" id="182803"/>
    <lineage>
        <taxon>Eukaryota</taxon>
        <taxon>Metazoa</taxon>
        <taxon>Ecdysozoa</taxon>
        <taxon>Arthropoda</taxon>
        <taxon>Chelicerata</taxon>
        <taxon>Arachnida</taxon>
        <taxon>Araneae</taxon>
        <taxon>Araneomorphae</taxon>
        <taxon>Entelegynae</taxon>
        <taxon>Araneoidea</taxon>
        <taxon>Araneidae</taxon>
        <taxon>Araneus</taxon>
    </lineage>
</organism>
<comment type="caution">
    <text evidence="2">The sequence shown here is derived from an EMBL/GenBank/DDBJ whole genome shotgun (WGS) entry which is preliminary data.</text>
</comment>
<dbReference type="EMBL" id="BGPR01004894">
    <property type="protein sequence ID" value="GBN04548.1"/>
    <property type="molecule type" value="Genomic_DNA"/>
</dbReference>
<dbReference type="Proteomes" id="UP000499080">
    <property type="component" value="Unassembled WGS sequence"/>
</dbReference>
<proteinExistence type="predicted"/>
<evidence type="ECO:0000256" key="1">
    <source>
        <dbReference type="SAM" id="Phobius"/>
    </source>
</evidence>
<evidence type="ECO:0000313" key="3">
    <source>
        <dbReference type="Proteomes" id="UP000499080"/>
    </source>
</evidence>
<dbReference type="AlphaFoldDB" id="A0A4Y2KQK9"/>
<evidence type="ECO:0000313" key="2">
    <source>
        <dbReference type="EMBL" id="GBN04548.1"/>
    </source>
</evidence>
<name>A0A4Y2KQK9_ARAVE</name>
<protein>
    <submittedName>
        <fullName evidence="2">Uncharacterized protein</fullName>
    </submittedName>
</protein>
<accession>A0A4Y2KQK9</accession>
<keyword evidence="1" id="KW-1133">Transmembrane helix</keyword>
<reference evidence="2 3" key="1">
    <citation type="journal article" date="2019" name="Sci. Rep.">
        <title>Orb-weaving spider Araneus ventricosus genome elucidates the spidroin gene catalogue.</title>
        <authorList>
            <person name="Kono N."/>
            <person name="Nakamura H."/>
            <person name="Ohtoshi R."/>
            <person name="Moran D.A.P."/>
            <person name="Shinohara A."/>
            <person name="Yoshida Y."/>
            <person name="Fujiwara M."/>
            <person name="Mori M."/>
            <person name="Tomita M."/>
            <person name="Arakawa K."/>
        </authorList>
    </citation>
    <scope>NUCLEOTIDE SEQUENCE [LARGE SCALE GENOMIC DNA]</scope>
</reference>